<dbReference type="Proteomes" id="UP001398420">
    <property type="component" value="Unassembled WGS sequence"/>
</dbReference>
<keyword evidence="5" id="KW-0732">Signal</keyword>
<evidence type="ECO:0000259" key="6">
    <source>
        <dbReference type="Pfam" id="PF04069"/>
    </source>
</evidence>
<dbReference type="Gene3D" id="3.40.190.10">
    <property type="entry name" value="Periplasmic binding protein-like II"/>
    <property type="match status" value="1"/>
</dbReference>
<feature type="signal peptide" evidence="5">
    <location>
        <begin position="1"/>
        <end position="23"/>
    </location>
</feature>
<dbReference type="InterPro" id="IPR007210">
    <property type="entry name" value="ABC_Gly_betaine_transp_sub-bd"/>
</dbReference>
<protein>
    <submittedName>
        <fullName evidence="7">Glycine betaine ABC transporter substrate-binding protein</fullName>
    </submittedName>
</protein>
<dbReference type="Gene3D" id="3.40.190.100">
    <property type="entry name" value="Glycine betaine-binding periplasmic protein, domain 2"/>
    <property type="match status" value="1"/>
</dbReference>
<reference evidence="7 8" key="1">
    <citation type="submission" date="2024-04" db="EMBL/GenBank/DDBJ databases">
        <authorList>
            <person name="Wu Y.S."/>
            <person name="Zhang L."/>
        </authorList>
    </citation>
    <scope>NUCLEOTIDE SEQUENCE [LARGE SCALE GENOMIC DNA]</scope>
    <source>
        <strain evidence="7 8">KG-01</strain>
    </source>
</reference>
<comment type="subcellular location">
    <subcellularLocation>
        <location evidence="1">Cell membrane</location>
    </subcellularLocation>
</comment>
<dbReference type="PROSITE" id="PS51257">
    <property type="entry name" value="PROKAR_LIPOPROTEIN"/>
    <property type="match status" value="1"/>
</dbReference>
<dbReference type="Pfam" id="PF04069">
    <property type="entry name" value="OpuAC"/>
    <property type="match status" value="1"/>
</dbReference>
<dbReference type="PANTHER" id="PTHR47737:SF1">
    <property type="entry name" value="GLYCINE BETAINE_PROLINE BETAINE TRANSPORT SYSTEM PERMEASE PROTEIN PROW"/>
    <property type="match status" value="1"/>
</dbReference>
<feature type="chain" id="PRO_5047064066" evidence="5">
    <location>
        <begin position="24"/>
        <end position="288"/>
    </location>
</feature>
<dbReference type="PANTHER" id="PTHR47737">
    <property type="entry name" value="GLYCINE BETAINE/PROLINE BETAINE TRANSPORT SYSTEM PERMEASE PROTEIN PROW"/>
    <property type="match status" value="1"/>
</dbReference>
<keyword evidence="2" id="KW-0813">Transport</keyword>
<keyword evidence="4" id="KW-0472">Membrane</keyword>
<sequence length="288" mass="31719">MKFSKTMKAAGLALGLGLSAVLAGCGNSSSSDKSDPTVELAYVEWDTEVASTNVIAEVLKEEGIKVKTTSLDNAVMWEAVANNKADAMVAGWLPHTHGAQYDKYKDQVEDLGVNLKGAKIGLVVPDYMKVDSIEDLKDQAKKEITGIEPGAGIMGATEKALKDYKNLSDWKLKQSSSGAMTVALGQAIKKKEDIVITGWAPHWMFQKYDLKFLKDTKKVYGGEEQIHTFASKKLKEKSPDAYKILKNFNWTTDDIESVMLDIHDGTPPEQAAKTWIKENQTKVAEWTK</sequence>
<comment type="caution">
    <text evidence="7">The sequence shown here is derived from an EMBL/GenBank/DDBJ whole genome shotgun (WGS) entry which is preliminary data.</text>
</comment>
<dbReference type="RefSeq" id="WP_082701453.1">
    <property type="nucleotide sequence ID" value="NZ_JBBCRB010000001.1"/>
</dbReference>
<proteinExistence type="predicted"/>
<evidence type="ECO:0000313" key="8">
    <source>
        <dbReference type="Proteomes" id="UP001398420"/>
    </source>
</evidence>
<name>A0ABU9LHI5_9BACL</name>
<evidence type="ECO:0000256" key="4">
    <source>
        <dbReference type="ARBA" id="ARBA00023136"/>
    </source>
</evidence>
<dbReference type="EMBL" id="JBCEWA010000001">
    <property type="protein sequence ID" value="MEL5987163.1"/>
    <property type="molecule type" value="Genomic_DNA"/>
</dbReference>
<evidence type="ECO:0000256" key="2">
    <source>
        <dbReference type="ARBA" id="ARBA00022448"/>
    </source>
</evidence>
<evidence type="ECO:0000256" key="5">
    <source>
        <dbReference type="SAM" id="SignalP"/>
    </source>
</evidence>
<feature type="domain" description="ABC-type glycine betaine transport system substrate-binding" evidence="6">
    <location>
        <begin position="37"/>
        <end position="278"/>
    </location>
</feature>
<gene>
    <name evidence="7" type="ORF">AAF454_01840</name>
</gene>
<dbReference type="CDD" id="cd13639">
    <property type="entry name" value="PBP2_OpuAC_like"/>
    <property type="match status" value="1"/>
</dbReference>
<keyword evidence="8" id="KW-1185">Reference proteome</keyword>
<keyword evidence="3" id="KW-1003">Cell membrane</keyword>
<accession>A0ABU9LHI5</accession>
<evidence type="ECO:0000256" key="3">
    <source>
        <dbReference type="ARBA" id="ARBA00022475"/>
    </source>
</evidence>
<evidence type="ECO:0000313" key="7">
    <source>
        <dbReference type="EMBL" id="MEL5987163.1"/>
    </source>
</evidence>
<evidence type="ECO:0000256" key="1">
    <source>
        <dbReference type="ARBA" id="ARBA00004236"/>
    </source>
</evidence>
<organism evidence="7 8">
    <name type="scientific">Kurthia gibsonii</name>
    <dbReference type="NCBI Taxonomy" id="33946"/>
    <lineage>
        <taxon>Bacteria</taxon>
        <taxon>Bacillati</taxon>
        <taxon>Bacillota</taxon>
        <taxon>Bacilli</taxon>
        <taxon>Bacillales</taxon>
        <taxon>Caryophanaceae</taxon>
        <taxon>Kurthia</taxon>
    </lineage>
</organism>
<dbReference type="SUPFAM" id="SSF53850">
    <property type="entry name" value="Periplasmic binding protein-like II"/>
    <property type="match status" value="1"/>
</dbReference>